<reference evidence="2" key="1">
    <citation type="submission" date="2020-05" db="EMBL/GenBank/DDBJ databases">
        <authorList>
            <person name="Chiriac C."/>
            <person name="Salcher M."/>
            <person name="Ghai R."/>
            <person name="Kavagutti S V."/>
        </authorList>
    </citation>
    <scope>NUCLEOTIDE SEQUENCE</scope>
</reference>
<organism evidence="2">
    <name type="scientific">freshwater metagenome</name>
    <dbReference type="NCBI Taxonomy" id="449393"/>
    <lineage>
        <taxon>unclassified sequences</taxon>
        <taxon>metagenomes</taxon>
        <taxon>ecological metagenomes</taxon>
    </lineage>
</organism>
<protein>
    <submittedName>
        <fullName evidence="2">Unannotated protein</fullName>
    </submittedName>
</protein>
<dbReference type="EMBL" id="CAEZYC010000074">
    <property type="protein sequence ID" value="CAB4715185.1"/>
    <property type="molecule type" value="Genomic_DNA"/>
</dbReference>
<dbReference type="AlphaFoldDB" id="A0A6J6R1Q2"/>
<gene>
    <name evidence="2" type="ORF">UFOPK2648_01117</name>
    <name evidence="1" type="ORF">UFOPK3406_00690</name>
</gene>
<accession>A0A6J6R1Q2</accession>
<sequence>MNPITAITPSQPKTGMLEFPVGIAMNSLMMVTKPSMNSLIGLKKYLKAAPSVRLPRIESATSPAHVVNFVFSGTGNSRVALPLVTRASTIHTKNKMASNQLRRIFFGAATSAGSLRTVIPMNRLRQPAGCHGILYSPPS</sequence>
<evidence type="ECO:0000313" key="1">
    <source>
        <dbReference type="EMBL" id="CAB4337300.1"/>
    </source>
</evidence>
<evidence type="ECO:0000313" key="2">
    <source>
        <dbReference type="EMBL" id="CAB4715185.1"/>
    </source>
</evidence>
<dbReference type="EMBL" id="CAESAI010000013">
    <property type="protein sequence ID" value="CAB4337300.1"/>
    <property type="molecule type" value="Genomic_DNA"/>
</dbReference>
<proteinExistence type="predicted"/>
<name>A0A6J6R1Q2_9ZZZZ</name>